<accession>A0A4R6IZB7</accession>
<dbReference type="PANTHER" id="PTHR30026:SF20">
    <property type="entry name" value="OUTER MEMBRANE PROTEIN TOLC"/>
    <property type="match status" value="1"/>
</dbReference>
<reference evidence="8 9" key="1">
    <citation type="submission" date="2019-03" db="EMBL/GenBank/DDBJ databases">
        <title>Genomic Encyclopedia of Archaeal and Bacterial Type Strains, Phase II (KMG-II): from individual species to whole genera.</title>
        <authorList>
            <person name="Goeker M."/>
        </authorList>
    </citation>
    <scope>NUCLEOTIDE SEQUENCE [LARGE SCALE GENOMIC DNA]</scope>
    <source>
        <strain evidence="8 9">DSM 28323</strain>
    </source>
</reference>
<dbReference type="Pfam" id="PF02321">
    <property type="entry name" value="OEP"/>
    <property type="match status" value="2"/>
</dbReference>
<dbReference type="RefSeq" id="WP_133472766.1">
    <property type="nucleotide sequence ID" value="NZ_SNWP01000010.1"/>
</dbReference>
<dbReference type="GO" id="GO:1990281">
    <property type="term" value="C:efflux pump complex"/>
    <property type="evidence" value="ECO:0007669"/>
    <property type="project" value="TreeGrafter"/>
</dbReference>
<evidence type="ECO:0000256" key="3">
    <source>
        <dbReference type="ARBA" id="ARBA00022448"/>
    </source>
</evidence>
<proteinExistence type="inferred from homology"/>
<dbReference type="Gene3D" id="1.20.1600.10">
    <property type="entry name" value="Outer membrane efflux proteins (OEP)"/>
    <property type="match status" value="1"/>
</dbReference>
<dbReference type="AlphaFoldDB" id="A0A4R6IZB7"/>
<keyword evidence="5" id="KW-0812">Transmembrane</keyword>
<name>A0A4R6IZB7_9BACT</name>
<dbReference type="Proteomes" id="UP000295741">
    <property type="component" value="Unassembled WGS sequence"/>
</dbReference>
<evidence type="ECO:0000256" key="2">
    <source>
        <dbReference type="ARBA" id="ARBA00007613"/>
    </source>
</evidence>
<evidence type="ECO:0000313" key="9">
    <source>
        <dbReference type="Proteomes" id="UP000295741"/>
    </source>
</evidence>
<gene>
    <name evidence="8" type="ORF">BC659_0272</name>
</gene>
<comment type="caution">
    <text evidence="8">The sequence shown here is derived from an EMBL/GenBank/DDBJ whole genome shotgun (WGS) entry which is preliminary data.</text>
</comment>
<comment type="subcellular location">
    <subcellularLocation>
        <location evidence="1">Cell outer membrane</location>
    </subcellularLocation>
</comment>
<comment type="similarity">
    <text evidence="2">Belongs to the outer membrane factor (OMF) (TC 1.B.17) family.</text>
</comment>
<evidence type="ECO:0000256" key="7">
    <source>
        <dbReference type="ARBA" id="ARBA00023237"/>
    </source>
</evidence>
<keyword evidence="7" id="KW-0998">Cell outer membrane</keyword>
<evidence type="ECO:0000256" key="6">
    <source>
        <dbReference type="ARBA" id="ARBA00023136"/>
    </source>
</evidence>
<dbReference type="GO" id="GO:0015562">
    <property type="term" value="F:efflux transmembrane transporter activity"/>
    <property type="evidence" value="ECO:0007669"/>
    <property type="project" value="InterPro"/>
</dbReference>
<dbReference type="InterPro" id="IPR051906">
    <property type="entry name" value="TolC-like"/>
</dbReference>
<dbReference type="SUPFAM" id="SSF56954">
    <property type="entry name" value="Outer membrane efflux proteins (OEP)"/>
    <property type="match status" value="1"/>
</dbReference>
<sequence>MKKIIPIISFILSQQLMAQNQSVKLNLRNCIETAIAYNLQVRQTAYQLATDKASLQQAKASRLPSLNGNIGHGINQGRSIDPFTNSYVNSEIAQANYGINSSVTLWNGSAINHSIKQNELNVQASEMSWQQEKDNVTINVILAYLQVLSNKEQLSIAEKQVAITKGQVERLIVLNNSGAIAPATLYDLQGQLGSDQLSLLSIKNSLETAKISLAQLMNQAYSPDMDLEPLETNGNAVLYDAGADEIFKTATQQLAMIKAAEFRQKSAQKSVLTARALLLPTLSLNGGLGTNYSSVASRQLFLGSSDVATAQYVTVNNTKIPVFAPQSNFSSQKISYGDQWKNNFNSSISINLQIPILNRLQGKTRIKQAQITEQRAAFETESIKTQVHRAVDQAYINMQTSLERYKTLEKQVADFTASFKAAEVRFNAGVNTVVEYMLAKNNVDRANANFIAAKYDYILRMKLLDFYQGKALW</sequence>
<dbReference type="PANTHER" id="PTHR30026">
    <property type="entry name" value="OUTER MEMBRANE PROTEIN TOLC"/>
    <property type="match status" value="1"/>
</dbReference>
<dbReference type="EMBL" id="SNWP01000010">
    <property type="protein sequence ID" value="TDO28210.1"/>
    <property type="molecule type" value="Genomic_DNA"/>
</dbReference>
<evidence type="ECO:0000256" key="5">
    <source>
        <dbReference type="ARBA" id="ARBA00022692"/>
    </source>
</evidence>
<keyword evidence="9" id="KW-1185">Reference proteome</keyword>
<keyword evidence="3" id="KW-0813">Transport</keyword>
<dbReference type="GO" id="GO:0015288">
    <property type="term" value="F:porin activity"/>
    <property type="evidence" value="ECO:0007669"/>
    <property type="project" value="TreeGrafter"/>
</dbReference>
<organism evidence="8 9">
    <name type="scientific">Sediminibacterium goheungense</name>
    <dbReference type="NCBI Taxonomy" id="1086393"/>
    <lineage>
        <taxon>Bacteria</taxon>
        <taxon>Pseudomonadati</taxon>
        <taxon>Bacteroidota</taxon>
        <taxon>Chitinophagia</taxon>
        <taxon>Chitinophagales</taxon>
        <taxon>Chitinophagaceae</taxon>
        <taxon>Sediminibacterium</taxon>
    </lineage>
</organism>
<evidence type="ECO:0000313" key="8">
    <source>
        <dbReference type="EMBL" id="TDO28210.1"/>
    </source>
</evidence>
<protein>
    <submittedName>
        <fullName evidence="8">Outer membrane protein</fullName>
    </submittedName>
</protein>
<dbReference type="OrthoDB" id="9811587at2"/>
<keyword evidence="4" id="KW-1134">Transmembrane beta strand</keyword>
<evidence type="ECO:0000256" key="4">
    <source>
        <dbReference type="ARBA" id="ARBA00022452"/>
    </source>
</evidence>
<dbReference type="InterPro" id="IPR003423">
    <property type="entry name" value="OMP_efflux"/>
</dbReference>
<dbReference type="GO" id="GO:0009279">
    <property type="term" value="C:cell outer membrane"/>
    <property type="evidence" value="ECO:0007669"/>
    <property type="project" value="UniProtKB-SubCell"/>
</dbReference>
<keyword evidence="6" id="KW-0472">Membrane</keyword>
<evidence type="ECO:0000256" key="1">
    <source>
        <dbReference type="ARBA" id="ARBA00004442"/>
    </source>
</evidence>